<dbReference type="PANTHER" id="PTHR33168">
    <property type="entry name" value="STRESS INDUCED PROTEIN-RELATED"/>
    <property type="match status" value="1"/>
</dbReference>
<gene>
    <name evidence="1" type="ORF">RJ641_024184</name>
</gene>
<keyword evidence="2" id="KW-1185">Reference proteome</keyword>
<reference evidence="1 2" key="1">
    <citation type="submission" date="2023-12" db="EMBL/GenBank/DDBJ databases">
        <title>A high-quality genome assembly for Dillenia turbinata (Dilleniales).</title>
        <authorList>
            <person name="Chanderbali A."/>
        </authorList>
    </citation>
    <scope>NUCLEOTIDE SEQUENCE [LARGE SCALE GENOMIC DNA]</scope>
    <source>
        <strain evidence="1">LSX21</strain>
        <tissue evidence="1">Leaf</tissue>
    </source>
</reference>
<proteinExistence type="predicted"/>
<comment type="caution">
    <text evidence="1">The sequence shown here is derived from an EMBL/GenBank/DDBJ whole genome shotgun (WGS) entry which is preliminary data.</text>
</comment>
<sequence length="220" mass="24926">MCIISWCNSGHGDIRRSQRCVVGGCNRLLTAGSRSKRHAWRVLWRKVKKERKRLFECSARVVHVPYDPYTYSQNFDQGSLWTDPDFLSRSFSARFAAPSSLRREAIKDASEICPGLCSLNFVYTSGSNLINAKGKCTEPVSSNFFVNKFQSSKAFTNHFYSILKKETEFTLPLCKTLGFAFQGCVSKLTFSSFNFSGVKLTFQSNFTVVSKFATLLLRSH</sequence>
<organism evidence="1 2">
    <name type="scientific">Dillenia turbinata</name>
    <dbReference type="NCBI Taxonomy" id="194707"/>
    <lineage>
        <taxon>Eukaryota</taxon>
        <taxon>Viridiplantae</taxon>
        <taxon>Streptophyta</taxon>
        <taxon>Embryophyta</taxon>
        <taxon>Tracheophyta</taxon>
        <taxon>Spermatophyta</taxon>
        <taxon>Magnoliopsida</taxon>
        <taxon>eudicotyledons</taxon>
        <taxon>Gunneridae</taxon>
        <taxon>Pentapetalae</taxon>
        <taxon>Dilleniales</taxon>
        <taxon>Dilleniaceae</taxon>
        <taxon>Dillenia</taxon>
    </lineage>
</organism>
<evidence type="ECO:0000313" key="1">
    <source>
        <dbReference type="EMBL" id="KAK6912091.1"/>
    </source>
</evidence>
<name>A0AAN8YT73_9MAGN</name>
<evidence type="ECO:0000313" key="2">
    <source>
        <dbReference type="Proteomes" id="UP001370490"/>
    </source>
</evidence>
<dbReference type="AlphaFoldDB" id="A0AAN8YT73"/>
<dbReference type="EMBL" id="JBAMMX010000028">
    <property type="protein sequence ID" value="KAK6912091.1"/>
    <property type="molecule type" value="Genomic_DNA"/>
</dbReference>
<protein>
    <submittedName>
        <fullName evidence="1">Uncharacterized protein</fullName>
    </submittedName>
</protein>
<dbReference type="Proteomes" id="UP001370490">
    <property type="component" value="Unassembled WGS sequence"/>
</dbReference>
<accession>A0AAN8YT73</accession>